<dbReference type="EC" id="4.2.1.7" evidence="5"/>
<sequence>MGYLRKNGSKGIRNHLLVVYTVECASFVAKQIQELSGDLNIQVIGSGGCAPNDYITSMMHKLCTHPNVGGVLIISLGCENLDYRSLANHVKASGRPVENIIIQECGGTAISIKSGLSLLKKIGIEMSHTPVCEVAPEELIIGTICGGSDGYSGITSNPAIGLFFDHFISNGGTGIFEEGGELIGCTRQMAERSISEEVRHQVEAVLSKTVAYYAKMGNDSFSLGNATGGLSTIIEKSLGAYCKSGQSPIAGVIQPGDVPQASGLYFMDVVPDGDVKWGFPNVSDNAEIIELIACGAHIILFSTGRGSVVGSAISPVIKICSNTDTYHRLPDDIDINAGKILDEDSVLSDISMEIATHVESLVKGKQSKSEALGHAEFFLGYKYFNNDCQTK</sequence>
<dbReference type="Pfam" id="PF20629">
    <property type="entry name" value="GD_AH_C"/>
    <property type="match status" value="1"/>
</dbReference>
<dbReference type="InterPro" id="IPR007392">
    <property type="entry name" value="GD_AH_second"/>
</dbReference>
<evidence type="ECO:0000259" key="3">
    <source>
        <dbReference type="Pfam" id="PF04295"/>
    </source>
</evidence>
<proteinExistence type="inferred from homology"/>
<dbReference type="GO" id="GO:0008789">
    <property type="term" value="F:altronate dehydratase activity"/>
    <property type="evidence" value="ECO:0007669"/>
    <property type="project" value="UniProtKB-EC"/>
</dbReference>
<organism evidence="5">
    <name type="scientific">termite gut metagenome</name>
    <dbReference type="NCBI Taxonomy" id="433724"/>
    <lineage>
        <taxon>unclassified sequences</taxon>
        <taxon>metagenomes</taxon>
        <taxon>organismal metagenomes</taxon>
    </lineage>
</organism>
<evidence type="ECO:0000256" key="2">
    <source>
        <dbReference type="ARBA" id="ARBA00023239"/>
    </source>
</evidence>
<reference evidence="5" key="1">
    <citation type="submission" date="2019-03" db="EMBL/GenBank/DDBJ databases">
        <title>Single cell metagenomics reveals metabolic interactions within the superorganism composed of flagellate Streblomastix strix and complex community of Bacteroidetes bacteria on its surface.</title>
        <authorList>
            <person name="Treitli S.C."/>
            <person name="Kolisko M."/>
            <person name="Husnik F."/>
            <person name="Keeling P."/>
            <person name="Hampl V."/>
        </authorList>
    </citation>
    <scope>NUCLEOTIDE SEQUENCE</scope>
    <source>
        <strain evidence="5">STM</strain>
    </source>
</reference>
<evidence type="ECO:0000313" key="5">
    <source>
        <dbReference type="EMBL" id="KAA6351109.1"/>
    </source>
</evidence>
<comment type="caution">
    <text evidence="5">The sequence shown here is derived from an EMBL/GenBank/DDBJ whole genome shotgun (WGS) entry which is preliminary data.</text>
</comment>
<evidence type="ECO:0000256" key="1">
    <source>
        <dbReference type="ARBA" id="ARBA00010986"/>
    </source>
</evidence>
<dbReference type="Pfam" id="PF04295">
    <property type="entry name" value="GD_AH_second"/>
    <property type="match status" value="1"/>
</dbReference>
<keyword evidence="2 5" id="KW-0456">Lyase</keyword>
<dbReference type="PANTHER" id="PTHR30536">
    <property type="entry name" value="ALTRONATE/GALACTARATE DEHYDRATASE"/>
    <property type="match status" value="1"/>
</dbReference>
<accession>A0A5J4SXZ6</accession>
<gene>
    <name evidence="5" type="ORF">EZS27_001535</name>
</gene>
<dbReference type="PANTHER" id="PTHR30536:SF5">
    <property type="entry name" value="ALTRONATE DEHYDRATASE"/>
    <property type="match status" value="1"/>
</dbReference>
<dbReference type="AlphaFoldDB" id="A0A5J4SXZ6"/>
<comment type="similarity">
    <text evidence="1">Belongs to the UxaA family.</text>
</comment>
<dbReference type="GO" id="GO:0019698">
    <property type="term" value="P:D-galacturonate catabolic process"/>
    <property type="evidence" value="ECO:0007669"/>
    <property type="project" value="TreeGrafter"/>
</dbReference>
<dbReference type="InterPro" id="IPR048332">
    <property type="entry name" value="GD_AH_C"/>
</dbReference>
<protein>
    <submittedName>
        <fullName evidence="5">Altronate dehydratase</fullName>
        <ecNumber evidence="5">4.2.1.7</ecNumber>
    </submittedName>
</protein>
<feature type="domain" description="D-galactarate/Altronate dehydratase second" evidence="3">
    <location>
        <begin position="2"/>
        <end position="122"/>
    </location>
</feature>
<evidence type="ECO:0000259" key="4">
    <source>
        <dbReference type="Pfam" id="PF20629"/>
    </source>
</evidence>
<dbReference type="InterPro" id="IPR052172">
    <property type="entry name" value="UxaA_altronate/galactarate_dh"/>
</dbReference>
<name>A0A5J4SXZ6_9ZZZZ</name>
<feature type="domain" description="D-galactarate/Altronate dehydratase C-terminal" evidence="4">
    <location>
        <begin position="137"/>
        <end position="379"/>
    </location>
</feature>
<dbReference type="EMBL" id="SNRY01000018">
    <property type="protein sequence ID" value="KAA6351109.1"/>
    <property type="molecule type" value="Genomic_DNA"/>
</dbReference>